<protein>
    <recommendedName>
        <fullName evidence="1">Thiamine-monophosphate kinase</fullName>
        <shortName evidence="1">TMP kinase</shortName>
        <shortName evidence="1">Thiamine-phosphate kinase</shortName>
        <ecNumber evidence="1">2.7.4.16</ecNumber>
    </recommendedName>
</protein>
<feature type="binding site" evidence="1">
    <location>
        <position position="330"/>
    </location>
    <ligand>
        <name>substrate</name>
    </ligand>
</feature>
<evidence type="ECO:0000259" key="3">
    <source>
        <dbReference type="Pfam" id="PF02769"/>
    </source>
</evidence>
<comment type="caution">
    <text evidence="4">The sequence shown here is derived from an EMBL/GenBank/DDBJ whole genome shotgun (WGS) entry which is preliminary data.</text>
</comment>
<dbReference type="EMBL" id="QRDY01000002">
    <property type="protein sequence ID" value="RED65103.1"/>
    <property type="molecule type" value="Genomic_DNA"/>
</dbReference>
<comment type="pathway">
    <text evidence="1">Cofactor biosynthesis; thiamine diphosphate biosynthesis; thiamine diphosphate from thiamine phosphate: step 1/1.</text>
</comment>
<dbReference type="GO" id="GO:0000287">
    <property type="term" value="F:magnesium ion binding"/>
    <property type="evidence" value="ECO:0007669"/>
    <property type="project" value="UniProtKB-UniRule"/>
</dbReference>
<gene>
    <name evidence="1" type="primary">thiL</name>
    <name evidence="4" type="ORF">DFP95_102525</name>
</gene>
<evidence type="ECO:0000256" key="1">
    <source>
        <dbReference type="HAMAP-Rule" id="MF_02128"/>
    </source>
</evidence>
<keyword evidence="1" id="KW-0479">Metal-binding</keyword>
<feature type="domain" description="PurM-like N-terminal" evidence="2">
    <location>
        <begin position="33"/>
        <end position="148"/>
    </location>
</feature>
<keyword evidence="1" id="KW-0460">Magnesium</keyword>
<feature type="binding site" evidence="1">
    <location>
        <position position="156"/>
    </location>
    <ligand>
        <name>ATP</name>
        <dbReference type="ChEBI" id="CHEBI:30616"/>
    </ligand>
</feature>
<keyword evidence="1" id="KW-0808">Transferase</keyword>
<dbReference type="AlphaFoldDB" id="A0A3D9ITI5"/>
<dbReference type="SUPFAM" id="SSF55326">
    <property type="entry name" value="PurM N-terminal domain-like"/>
    <property type="match status" value="1"/>
</dbReference>
<comment type="similarity">
    <text evidence="1">Belongs to the thiamine-monophosphate kinase family.</text>
</comment>
<dbReference type="HAMAP" id="MF_02128">
    <property type="entry name" value="TMP_kinase"/>
    <property type="match status" value="1"/>
</dbReference>
<evidence type="ECO:0000259" key="2">
    <source>
        <dbReference type="Pfam" id="PF00586"/>
    </source>
</evidence>
<evidence type="ECO:0000313" key="5">
    <source>
        <dbReference type="Proteomes" id="UP000256869"/>
    </source>
</evidence>
<keyword evidence="1" id="KW-0784">Thiamine biosynthesis</keyword>
<dbReference type="InterPro" id="IPR036921">
    <property type="entry name" value="PurM-like_N_sf"/>
</dbReference>
<dbReference type="NCBIfam" id="TIGR01379">
    <property type="entry name" value="thiL"/>
    <property type="match status" value="1"/>
</dbReference>
<sequence>MPPLDEFGRIRAWTEGRQSKKWMVEAGVTLGIGDDAAVVAGGTSATEWLLAMDTMVEEVHFLDATMSESDVGYKALAANISDIAAMGGTPKFALVSVSVPPAWNAERMKLLFDGLYECADKYQVAVIGGDTTSAPSHLVVAVTLMGFVEAGKAVRRDGARPGQSVFLTGPTGLSAGGLHGLLNNIGSIPARLAQAHQRPSPSVKAGRLLLETGWAASLNDVSDGVASEAWEIAEASGVRLLLKETLLPISGELASYALEHGIQPLDLVLYGGEDYVLLGTVDKQHEHSMKDRFRREGIPLFIIGEVEAGEPGVAIQSASGKVKPMDKRGYNHFSKG</sequence>
<dbReference type="CDD" id="cd02194">
    <property type="entry name" value="ThiL"/>
    <property type="match status" value="1"/>
</dbReference>
<dbReference type="GO" id="GO:0005524">
    <property type="term" value="F:ATP binding"/>
    <property type="evidence" value="ECO:0007669"/>
    <property type="project" value="UniProtKB-UniRule"/>
</dbReference>
<dbReference type="PIRSF" id="PIRSF005303">
    <property type="entry name" value="Thiam_monoph_kin"/>
    <property type="match status" value="1"/>
</dbReference>
<dbReference type="InterPro" id="IPR016188">
    <property type="entry name" value="PurM-like_N"/>
</dbReference>
<dbReference type="Proteomes" id="UP000256869">
    <property type="component" value="Unassembled WGS sequence"/>
</dbReference>
<comment type="function">
    <text evidence="1">Catalyzes the ATP-dependent phosphorylation of thiamine-monophosphate (TMP) to form thiamine-pyrophosphate (TPP), the active form of vitamin B1.</text>
</comment>
<feature type="binding site" evidence="1">
    <location>
        <position position="53"/>
    </location>
    <ligand>
        <name>Mg(2+)</name>
        <dbReference type="ChEBI" id="CHEBI:18420"/>
        <label>2</label>
    </ligand>
</feature>
<feature type="binding site" evidence="1">
    <location>
        <position position="60"/>
    </location>
    <ligand>
        <name>substrate</name>
    </ligand>
</feature>
<dbReference type="Gene3D" id="3.30.1330.10">
    <property type="entry name" value="PurM-like, N-terminal domain"/>
    <property type="match status" value="1"/>
</dbReference>
<reference evidence="4 5" key="1">
    <citation type="submission" date="2018-07" db="EMBL/GenBank/DDBJ databases">
        <title>Genomic Encyclopedia of Type Strains, Phase III (KMG-III): the genomes of soil and plant-associated and newly described type strains.</title>
        <authorList>
            <person name="Whitman W."/>
        </authorList>
    </citation>
    <scope>NUCLEOTIDE SEQUENCE [LARGE SCALE GENOMIC DNA]</scope>
    <source>
        <strain evidence="4 5">CECT 8236</strain>
    </source>
</reference>
<dbReference type="PANTHER" id="PTHR30270">
    <property type="entry name" value="THIAMINE-MONOPHOSPHATE KINASE"/>
    <property type="match status" value="1"/>
</dbReference>
<feature type="binding site" evidence="1">
    <location>
        <position position="53"/>
    </location>
    <ligand>
        <name>Mg(2+)</name>
        <dbReference type="ChEBI" id="CHEBI:18420"/>
        <label>1</label>
    </ligand>
</feature>
<feature type="binding site" evidence="1">
    <location>
        <position position="223"/>
    </location>
    <ligand>
        <name>Mg(2+)</name>
        <dbReference type="ChEBI" id="CHEBI:18420"/>
        <label>5</label>
    </ligand>
</feature>
<dbReference type="Gene3D" id="3.90.650.10">
    <property type="entry name" value="PurM-like C-terminal domain"/>
    <property type="match status" value="1"/>
</dbReference>
<dbReference type="InterPro" id="IPR036676">
    <property type="entry name" value="PurM-like_C_sf"/>
</dbReference>
<comment type="catalytic activity">
    <reaction evidence="1">
        <text>thiamine phosphate + ATP = thiamine diphosphate + ADP</text>
        <dbReference type="Rhea" id="RHEA:15913"/>
        <dbReference type="ChEBI" id="CHEBI:30616"/>
        <dbReference type="ChEBI" id="CHEBI:37575"/>
        <dbReference type="ChEBI" id="CHEBI:58937"/>
        <dbReference type="ChEBI" id="CHEBI:456216"/>
        <dbReference type="EC" id="2.7.4.16"/>
    </reaction>
</comment>
<feature type="binding site" evidence="1">
    <location>
        <position position="82"/>
    </location>
    <ligand>
        <name>Mg(2+)</name>
        <dbReference type="ChEBI" id="CHEBI:18420"/>
        <label>3</label>
    </ligand>
</feature>
<feature type="binding site" evidence="1">
    <location>
        <position position="220"/>
    </location>
    <ligand>
        <name>Mg(2+)</name>
        <dbReference type="ChEBI" id="CHEBI:18420"/>
        <label>3</label>
    </ligand>
</feature>
<dbReference type="EC" id="2.7.4.16" evidence="1"/>
<feature type="binding site" evidence="1">
    <location>
        <position position="130"/>
    </location>
    <ligand>
        <name>Mg(2+)</name>
        <dbReference type="ChEBI" id="CHEBI:18420"/>
        <label>1</label>
    </ligand>
</feature>
<keyword evidence="1 4" id="KW-0418">Kinase</keyword>
<dbReference type="GO" id="GO:0009228">
    <property type="term" value="P:thiamine biosynthetic process"/>
    <property type="evidence" value="ECO:0007669"/>
    <property type="project" value="UniProtKB-KW"/>
</dbReference>
<dbReference type="SUPFAM" id="SSF56042">
    <property type="entry name" value="PurM C-terminal domain-like"/>
    <property type="match status" value="1"/>
</dbReference>
<comment type="miscellaneous">
    <text evidence="1">Reaction mechanism of ThiL seems to utilize a direct, inline transfer of the gamma-phosphate of ATP to TMP rather than a phosphorylated enzyme intermediate.</text>
</comment>
<keyword evidence="5" id="KW-1185">Reference proteome</keyword>
<dbReference type="Pfam" id="PF00586">
    <property type="entry name" value="AIRS"/>
    <property type="match status" value="1"/>
</dbReference>
<dbReference type="Pfam" id="PF02769">
    <property type="entry name" value="AIRS_C"/>
    <property type="match status" value="1"/>
</dbReference>
<evidence type="ECO:0000313" key="4">
    <source>
        <dbReference type="EMBL" id="RED65103.1"/>
    </source>
</evidence>
<proteinExistence type="inferred from homology"/>
<comment type="caution">
    <text evidence="1">Lacks conserved residue(s) required for the propagation of feature annotation.</text>
</comment>
<name>A0A3D9ITI5_9BACL</name>
<organism evidence="4 5">
    <name type="scientific">Cohnella lupini</name>
    <dbReference type="NCBI Taxonomy" id="1294267"/>
    <lineage>
        <taxon>Bacteria</taxon>
        <taxon>Bacillati</taxon>
        <taxon>Bacillota</taxon>
        <taxon>Bacilli</taxon>
        <taxon>Bacillales</taxon>
        <taxon>Paenibacillaceae</taxon>
        <taxon>Cohnella</taxon>
    </lineage>
</organism>
<feature type="binding site" evidence="1">
    <location>
        <position position="82"/>
    </location>
    <ligand>
        <name>Mg(2+)</name>
        <dbReference type="ChEBI" id="CHEBI:18420"/>
        <label>2</label>
    </ligand>
</feature>
<feature type="binding site" evidence="1">
    <location>
        <position position="35"/>
    </location>
    <ligand>
        <name>Mg(2+)</name>
        <dbReference type="ChEBI" id="CHEBI:18420"/>
        <label>4</label>
    </ligand>
</feature>
<accession>A0A3D9ITI5</accession>
<feature type="binding site" evidence="1">
    <location>
        <position position="82"/>
    </location>
    <ligand>
        <name>Mg(2+)</name>
        <dbReference type="ChEBI" id="CHEBI:18420"/>
        <label>4</label>
    </ligand>
</feature>
<dbReference type="GO" id="GO:0009030">
    <property type="term" value="F:thiamine-phosphate kinase activity"/>
    <property type="evidence" value="ECO:0007669"/>
    <property type="project" value="UniProtKB-UniRule"/>
</dbReference>
<keyword evidence="1" id="KW-0067">ATP-binding</keyword>
<feature type="binding site" evidence="1">
    <location>
        <begin position="129"/>
        <end position="130"/>
    </location>
    <ligand>
        <name>ATP</name>
        <dbReference type="ChEBI" id="CHEBI:30616"/>
    </ligand>
</feature>
<dbReference type="InterPro" id="IPR010918">
    <property type="entry name" value="PurM-like_C_dom"/>
</dbReference>
<feature type="binding site" evidence="1">
    <location>
        <position position="222"/>
    </location>
    <ligand>
        <name>ATP</name>
        <dbReference type="ChEBI" id="CHEBI:30616"/>
    </ligand>
</feature>
<dbReference type="GO" id="GO:0009229">
    <property type="term" value="P:thiamine diphosphate biosynthetic process"/>
    <property type="evidence" value="ECO:0007669"/>
    <property type="project" value="UniProtKB-UniRule"/>
</dbReference>
<dbReference type="PANTHER" id="PTHR30270:SF0">
    <property type="entry name" value="THIAMINE-MONOPHOSPHATE KINASE"/>
    <property type="match status" value="1"/>
</dbReference>
<keyword evidence="1" id="KW-0547">Nucleotide-binding</keyword>
<dbReference type="InterPro" id="IPR006283">
    <property type="entry name" value="ThiL-like"/>
</dbReference>
<dbReference type="UniPathway" id="UPA00060">
    <property type="reaction ID" value="UER00142"/>
</dbReference>
<feature type="domain" description="PurM-like C-terminal" evidence="3">
    <location>
        <begin position="160"/>
        <end position="310"/>
    </location>
</feature>
<feature type="binding site" evidence="1">
    <location>
        <position position="273"/>
    </location>
    <ligand>
        <name>substrate</name>
    </ligand>
</feature>
<feature type="binding site" evidence="1">
    <location>
        <position position="35"/>
    </location>
    <ligand>
        <name>Mg(2+)</name>
        <dbReference type="ChEBI" id="CHEBI:18420"/>
        <label>3</label>
    </ligand>
</feature>